<dbReference type="Proteomes" id="UP000228934">
    <property type="component" value="Unassembled WGS sequence"/>
</dbReference>
<dbReference type="EMBL" id="KV924204">
    <property type="protein sequence ID" value="PIO38372.1"/>
    <property type="molecule type" value="Genomic_DNA"/>
</dbReference>
<keyword evidence="4" id="KW-1185">Reference proteome</keyword>
<sequence length="354" mass="39389">MLALAAGLETVRLIYFKNKMAEGDELVVPETSDNSRKQMVRNINNKRRYSFRVPEEERMQQRREMLRDPEMRNKLISNPTNFNHIAHMGPGDGIQILKDLPMPRSPYPSPLRHHSSLISTPSNFEHVYHMTVNSAENFLSSEPAHPTSSSYSSPSLSTTPANHRNPRTQDSRSMFSGSVSIPSITKSRGEPGRSMSASSGLAATQYLLKAPVSVQTSLKSTYALPPRHCSSLWEPPSTLPSHGCSSGNLVQECTYLCTNCPNRFELSIAPAVQFACLWTWVLLPCYFSNCTRGNDHKAVPRRQQPKPQESQAIIQYCAQPADEIPSYLPTQPSTHPQPVTDPGSRVQSPAQTSN</sequence>
<feature type="region of interest" description="Disordered" evidence="1">
    <location>
        <begin position="324"/>
        <end position="354"/>
    </location>
</feature>
<feature type="domain" description="CRIB" evidence="2">
    <location>
        <begin position="76"/>
        <end position="89"/>
    </location>
</feature>
<evidence type="ECO:0000313" key="4">
    <source>
        <dbReference type="Proteomes" id="UP000228934"/>
    </source>
</evidence>
<dbReference type="AlphaFoldDB" id="A0A2G9SE60"/>
<evidence type="ECO:0000313" key="3">
    <source>
        <dbReference type="EMBL" id="PIO38372.1"/>
    </source>
</evidence>
<gene>
    <name evidence="3" type="ORF">AB205_0135800</name>
</gene>
<organism evidence="3 4">
    <name type="scientific">Aquarana catesbeiana</name>
    <name type="common">American bullfrog</name>
    <name type="synonym">Rana catesbeiana</name>
    <dbReference type="NCBI Taxonomy" id="8400"/>
    <lineage>
        <taxon>Eukaryota</taxon>
        <taxon>Metazoa</taxon>
        <taxon>Chordata</taxon>
        <taxon>Craniata</taxon>
        <taxon>Vertebrata</taxon>
        <taxon>Euteleostomi</taxon>
        <taxon>Amphibia</taxon>
        <taxon>Batrachia</taxon>
        <taxon>Anura</taxon>
        <taxon>Neobatrachia</taxon>
        <taxon>Ranoidea</taxon>
        <taxon>Ranidae</taxon>
        <taxon>Aquarana</taxon>
    </lineage>
</organism>
<dbReference type="SMART" id="SM00285">
    <property type="entry name" value="PBD"/>
    <property type="match status" value="2"/>
</dbReference>
<dbReference type="OrthoDB" id="10047816at2759"/>
<feature type="domain" description="CRIB" evidence="2">
    <location>
        <begin position="118"/>
        <end position="131"/>
    </location>
</feature>
<feature type="compositionally biased region" description="Low complexity" evidence="1">
    <location>
        <begin position="140"/>
        <end position="160"/>
    </location>
</feature>
<protein>
    <recommendedName>
        <fullName evidence="2">CRIB domain-containing protein</fullName>
    </recommendedName>
</protein>
<name>A0A2G9SE60_AQUCT</name>
<dbReference type="PROSITE" id="PS50108">
    <property type="entry name" value="CRIB"/>
    <property type="match status" value="2"/>
</dbReference>
<evidence type="ECO:0000256" key="1">
    <source>
        <dbReference type="SAM" id="MobiDB-lite"/>
    </source>
</evidence>
<feature type="compositionally biased region" description="Polar residues" evidence="1">
    <location>
        <begin position="345"/>
        <end position="354"/>
    </location>
</feature>
<proteinExistence type="predicted"/>
<dbReference type="CDD" id="cd00132">
    <property type="entry name" value="CRIB"/>
    <property type="match status" value="1"/>
</dbReference>
<evidence type="ECO:0000259" key="2">
    <source>
        <dbReference type="PROSITE" id="PS50108"/>
    </source>
</evidence>
<reference evidence="4" key="1">
    <citation type="journal article" date="2017" name="Nat. Commun.">
        <title>The North American bullfrog draft genome provides insight into hormonal regulation of long noncoding RNA.</title>
        <authorList>
            <person name="Hammond S.A."/>
            <person name="Warren R.L."/>
            <person name="Vandervalk B.P."/>
            <person name="Kucuk E."/>
            <person name="Khan H."/>
            <person name="Gibb E.A."/>
            <person name="Pandoh P."/>
            <person name="Kirk H."/>
            <person name="Zhao Y."/>
            <person name="Jones M."/>
            <person name="Mungall A.J."/>
            <person name="Coope R."/>
            <person name="Pleasance S."/>
            <person name="Moore R.A."/>
            <person name="Holt R.A."/>
            <person name="Round J.M."/>
            <person name="Ohora S."/>
            <person name="Walle B.V."/>
            <person name="Veldhoen N."/>
            <person name="Helbing C.C."/>
            <person name="Birol I."/>
        </authorList>
    </citation>
    <scope>NUCLEOTIDE SEQUENCE [LARGE SCALE GENOMIC DNA]</scope>
</reference>
<feature type="compositionally biased region" description="Polar residues" evidence="1">
    <location>
        <begin position="328"/>
        <end position="337"/>
    </location>
</feature>
<feature type="region of interest" description="Disordered" evidence="1">
    <location>
        <begin position="139"/>
        <end position="197"/>
    </location>
</feature>
<accession>A0A2G9SE60</accession>
<feature type="compositionally biased region" description="Polar residues" evidence="1">
    <location>
        <begin position="171"/>
        <end position="186"/>
    </location>
</feature>
<dbReference type="InterPro" id="IPR000095">
    <property type="entry name" value="CRIB_dom"/>
</dbReference>